<keyword evidence="2" id="KW-1133">Transmembrane helix</keyword>
<evidence type="ECO:0000256" key="1">
    <source>
        <dbReference type="SAM" id="MobiDB-lite"/>
    </source>
</evidence>
<keyword evidence="2" id="KW-0812">Transmembrane</keyword>
<reference evidence="4" key="1">
    <citation type="journal article" date="2019" name="Int. J. Syst. Evol. Microbiol.">
        <title>The Global Catalogue of Microorganisms (GCM) 10K type strain sequencing project: providing services to taxonomists for standard genome sequencing and annotation.</title>
        <authorList>
            <consortium name="The Broad Institute Genomics Platform"/>
            <consortium name="The Broad Institute Genome Sequencing Center for Infectious Disease"/>
            <person name="Wu L."/>
            <person name="Ma J."/>
        </authorList>
    </citation>
    <scope>NUCLEOTIDE SEQUENCE [LARGE SCALE GENOMIC DNA]</scope>
    <source>
        <strain evidence="4">JCM 17388</strain>
    </source>
</reference>
<dbReference type="EMBL" id="BAABAQ010000008">
    <property type="protein sequence ID" value="GAA4196991.1"/>
    <property type="molecule type" value="Genomic_DNA"/>
</dbReference>
<feature type="region of interest" description="Disordered" evidence="1">
    <location>
        <begin position="131"/>
        <end position="153"/>
    </location>
</feature>
<organism evidence="3 4">
    <name type="scientific">Streptosporangium oxazolinicum</name>
    <dbReference type="NCBI Taxonomy" id="909287"/>
    <lineage>
        <taxon>Bacteria</taxon>
        <taxon>Bacillati</taxon>
        <taxon>Actinomycetota</taxon>
        <taxon>Actinomycetes</taxon>
        <taxon>Streptosporangiales</taxon>
        <taxon>Streptosporangiaceae</taxon>
        <taxon>Streptosporangium</taxon>
    </lineage>
</organism>
<proteinExistence type="predicted"/>
<keyword evidence="4" id="KW-1185">Reference proteome</keyword>
<evidence type="ECO:0008006" key="5">
    <source>
        <dbReference type="Google" id="ProtNLM"/>
    </source>
</evidence>
<evidence type="ECO:0000256" key="2">
    <source>
        <dbReference type="SAM" id="Phobius"/>
    </source>
</evidence>
<name>A0ABP8B3D1_9ACTN</name>
<comment type="caution">
    <text evidence="3">The sequence shown here is derived from an EMBL/GenBank/DDBJ whole genome shotgun (WGS) entry which is preliminary data.</text>
</comment>
<protein>
    <recommendedName>
        <fullName evidence="5">DUF3592 domain-containing protein</fullName>
    </recommendedName>
</protein>
<gene>
    <name evidence="3" type="ORF">GCM10022252_45210</name>
</gene>
<evidence type="ECO:0000313" key="3">
    <source>
        <dbReference type="EMBL" id="GAA4196991.1"/>
    </source>
</evidence>
<feature type="transmembrane region" description="Helical" evidence="2">
    <location>
        <begin position="103"/>
        <end position="122"/>
    </location>
</feature>
<sequence length="153" mass="16470">MLTLFAGLLVYLAVPNMGTVIRAARADGTPGVFVPRELFCVQHPGHESCVWTGEFRSADGMTRRDEVEMYGSDRVSHREGEPAPAVDVGAASRVYGPGGSNEWVFTALLFAAALAIVWFLYGGPLRRALGQRSRPAMRARRSASGPGTDTMGQ</sequence>
<dbReference type="Proteomes" id="UP001501251">
    <property type="component" value="Unassembled WGS sequence"/>
</dbReference>
<keyword evidence="2" id="KW-0472">Membrane</keyword>
<evidence type="ECO:0000313" key="4">
    <source>
        <dbReference type="Proteomes" id="UP001501251"/>
    </source>
</evidence>
<accession>A0ABP8B3D1</accession>